<dbReference type="EMBL" id="JAHDVG010000466">
    <property type="protein sequence ID" value="KAH1183442.1"/>
    <property type="molecule type" value="Genomic_DNA"/>
</dbReference>
<comment type="caution">
    <text evidence="3">The sequence shown here is derived from an EMBL/GenBank/DDBJ whole genome shotgun (WGS) entry which is preliminary data.</text>
</comment>
<feature type="domain" description="Short myomegalin-like EB1 binding protein N-terminal" evidence="2">
    <location>
        <begin position="126"/>
        <end position="184"/>
    </location>
</feature>
<dbReference type="GO" id="GO:0005634">
    <property type="term" value="C:nucleus"/>
    <property type="evidence" value="ECO:0007669"/>
    <property type="project" value="InterPro"/>
</dbReference>
<dbReference type="GO" id="GO:0005813">
    <property type="term" value="C:centrosome"/>
    <property type="evidence" value="ECO:0007669"/>
    <property type="project" value="TreeGrafter"/>
</dbReference>
<name>A0A9D3XNZ0_9SAUR</name>
<dbReference type="PANTHER" id="PTHR46501:SF2">
    <property type="entry name" value="MYOMEGALIN"/>
    <property type="match status" value="1"/>
</dbReference>
<dbReference type="PANTHER" id="PTHR46501">
    <property type="entry name" value="MYOMEGALIN"/>
    <property type="match status" value="1"/>
</dbReference>
<dbReference type="Pfam" id="PF18615">
    <property type="entry name" value="SMYLE_N"/>
    <property type="match status" value="1"/>
</dbReference>
<gene>
    <name evidence="3" type="ORF">KIL84_004934</name>
</gene>
<protein>
    <recommendedName>
        <fullName evidence="5">Short myomegalin-like EB1 binding protein N-terminal domain-containing protein</fullName>
    </recommendedName>
</protein>
<sequence length="303" mass="33105">MEEQSDACRLCGSQLQGSQRRWLFHRGPQRPDLRVLLAHVCREAPRRGDGRGEFLCGKCAQALGRVFRFDTVIARVQALSLERLRRLLEEKERLARCLRHLHARRSPTGSLPLSPAGAPQRPAGPYQRLLQEDLALAGFECWAEPGARGSPCQNRWCPGCHGLRVPDADYEWVCGTPRQLGARSPALPLCRDKSQSLPLVLRAGLGGSGGPGGSLCSLRSCSLLSLAEPEPLGEALRALRGIGRRALRVPRGSRIPRRVPVAVHGVQVALRVQQHLGDLRAAREGGPVQADVLLLRGRGYGEP</sequence>
<accession>A0A9D3XNZ0</accession>
<dbReference type="Proteomes" id="UP000827986">
    <property type="component" value="Unassembled WGS sequence"/>
</dbReference>
<evidence type="ECO:0000259" key="2">
    <source>
        <dbReference type="Pfam" id="PF18615"/>
    </source>
</evidence>
<dbReference type="GO" id="GO:1903358">
    <property type="term" value="P:regulation of Golgi organization"/>
    <property type="evidence" value="ECO:0007669"/>
    <property type="project" value="TreeGrafter"/>
</dbReference>
<dbReference type="GO" id="GO:0008270">
    <property type="term" value="F:zinc ion binding"/>
    <property type="evidence" value="ECO:0007669"/>
    <property type="project" value="InterPro"/>
</dbReference>
<evidence type="ECO:0000313" key="3">
    <source>
        <dbReference type="EMBL" id="KAH1183442.1"/>
    </source>
</evidence>
<dbReference type="InterPro" id="IPR052593">
    <property type="entry name" value="MT-associated_AKAP9-binding"/>
</dbReference>
<dbReference type="AlphaFoldDB" id="A0A9D3XNZ0"/>
<evidence type="ECO:0000313" key="4">
    <source>
        <dbReference type="Proteomes" id="UP000827986"/>
    </source>
</evidence>
<evidence type="ECO:0008006" key="5">
    <source>
        <dbReference type="Google" id="ProtNLM"/>
    </source>
</evidence>
<reference evidence="3" key="1">
    <citation type="submission" date="2021-09" db="EMBL/GenBank/DDBJ databases">
        <title>The genome of Mauremys mutica provides insights into the evolution of semi-aquatic lifestyle.</title>
        <authorList>
            <person name="Gong S."/>
            <person name="Gao Y."/>
        </authorList>
    </citation>
    <scope>NUCLEOTIDE SEQUENCE</scope>
    <source>
        <strain evidence="3">MM-2020</strain>
        <tissue evidence="3">Muscle</tissue>
    </source>
</reference>
<dbReference type="InterPro" id="IPR040947">
    <property type="entry name" value="SMYLE_N"/>
</dbReference>
<organism evidence="3 4">
    <name type="scientific">Mauremys mutica</name>
    <name type="common">yellowpond turtle</name>
    <dbReference type="NCBI Taxonomy" id="74926"/>
    <lineage>
        <taxon>Eukaryota</taxon>
        <taxon>Metazoa</taxon>
        <taxon>Chordata</taxon>
        <taxon>Craniata</taxon>
        <taxon>Vertebrata</taxon>
        <taxon>Euteleostomi</taxon>
        <taxon>Archelosauria</taxon>
        <taxon>Testudinata</taxon>
        <taxon>Testudines</taxon>
        <taxon>Cryptodira</taxon>
        <taxon>Durocryptodira</taxon>
        <taxon>Testudinoidea</taxon>
        <taxon>Geoemydidae</taxon>
        <taxon>Geoemydinae</taxon>
        <taxon>Mauremys</taxon>
    </lineage>
</organism>
<dbReference type="GO" id="GO:0090063">
    <property type="term" value="P:positive regulation of microtubule nucleation"/>
    <property type="evidence" value="ECO:0007669"/>
    <property type="project" value="TreeGrafter"/>
</dbReference>
<feature type="domain" description="ZAD" evidence="1">
    <location>
        <begin position="8"/>
        <end position="80"/>
    </location>
</feature>
<dbReference type="GO" id="GO:0005794">
    <property type="term" value="C:Golgi apparatus"/>
    <property type="evidence" value="ECO:0007669"/>
    <property type="project" value="TreeGrafter"/>
</dbReference>
<dbReference type="GO" id="GO:0007098">
    <property type="term" value="P:centrosome cycle"/>
    <property type="evidence" value="ECO:0007669"/>
    <property type="project" value="TreeGrafter"/>
</dbReference>
<dbReference type="Pfam" id="PF07776">
    <property type="entry name" value="zf-AD"/>
    <property type="match status" value="1"/>
</dbReference>
<proteinExistence type="predicted"/>
<dbReference type="InterPro" id="IPR012934">
    <property type="entry name" value="Znf_AD"/>
</dbReference>
<keyword evidence="4" id="KW-1185">Reference proteome</keyword>
<evidence type="ECO:0000259" key="1">
    <source>
        <dbReference type="Pfam" id="PF07776"/>
    </source>
</evidence>
<dbReference type="GO" id="GO:0060090">
    <property type="term" value="F:molecular adaptor activity"/>
    <property type="evidence" value="ECO:0007669"/>
    <property type="project" value="TreeGrafter"/>
</dbReference>